<evidence type="ECO:0000256" key="6">
    <source>
        <dbReference type="ARBA" id="ARBA00022617"/>
    </source>
</evidence>
<accession>A0A6J6P390</accession>
<evidence type="ECO:0000256" key="9">
    <source>
        <dbReference type="ARBA" id="ARBA00022723"/>
    </source>
</evidence>
<dbReference type="AlphaFoldDB" id="A0A6J6P390"/>
<dbReference type="InterPro" id="IPR000883">
    <property type="entry name" value="Cyt_C_Oxase_1"/>
</dbReference>
<dbReference type="NCBIfam" id="TIGR02891">
    <property type="entry name" value="CtaD_CoxA"/>
    <property type="match status" value="1"/>
</dbReference>
<evidence type="ECO:0000256" key="18">
    <source>
        <dbReference type="SAM" id="Phobius"/>
    </source>
</evidence>
<dbReference type="InterPro" id="IPR023616">
    <property type="entry name" value="Cyt_c_oxase-like_su1_dom"/>
</dbReference>
<evidence type="ECO:0000256" key="3">
    <source>
        <dbReference type="ARBA" id="ARBA00012949"/>
    </source>
</evidence>
<dbReference type="PANTHER" id="PTHR10422">
    <property type="entry name" value="CYTOCHROME C OXIDASE SUBUNIT 1"/>
    <property type="match status" value="1"/>
</dbReference>
<dbReference type="GO" id="GO:0046872">
    <property type="term" value="F:metal ion binding"/>
    <property type="evidence" value="ECO:0007669"/>
    <property type="project" value="UniProtKB-KW"/>
</dbReference>
<keyword evidence="6" id="KW-0349">Heme</keyword>
<evidence type="ECO:0000256" key="13">
    <source>
        <dbReference type="ARBA" id="ARBA00023004"/>
    </source>
</evidence>
<evidence type="ECO:0000256" key="2">
    <source>
        <dbReference type="ARBA" id="ARBA00004673"/>
    </source>
</evidence>
<comment type="catalytic activity">
    <reaction evidence="16">
        <text>4 Fe(II)-[cytochrome c] + O2 + 8 H(+)(in) = 4 Fe(III)-[cytochrome c] + 2 H2O + 4 H(+)(out)</text>
        <dbReference type="Rhea" id="RHEA:11436"/>
        <dbReference type="Rhea" id="RHEA-COMP:10350"/>
        <dbReference type="Rhea" id="RHEA-COMP:14399"/>
        <dbReference type="ChEBI" id="CHEBI:15377"/>
        <dbReference type="ChEBI" id="CHEBI:15378"/>
        <dbReference type="ChEBI" id="CHEBI:15379"/>
        <dbReference type="ChEBI" id="CHEBI:29033"/>
        <dbReference type="ChEBI" id="CHEBI:29034"/>
        <dbReference type="EC" id="7.1.1.9"/>
    </reaction>
</comment>
<comment type="pathway">
    <text evidence="2">Energy metabolism; oxidative phosphorylation.</text>
</comment>
<keyword evidence="14" id="KW-0186">Copper</keyword>
<dbReference type="Pfam" id="PF00115">
    <property type="entry name" value="COX1"/>
    <property type="match status" value="1"/>
</dbReference>
<evidence type="ECO:0000313" key="20">
    <source>
        <dbReference type="EMBL" id="CAB4693760.1"/>
    </source>
</evidence>
<dbReference type="GO" id="GO:0015990">
    <property type="term" value="P:electron transport coupled proton transport"/>
    <property type="evidence" value="ECO:0007669"/>
    <property type="project" value="InterPro"/>
</dbReference>
<sequence length="689" mass="75851">MAIIEDQRPLELTTGHDPVAPEAPSPLGVFARPKANTGWRSWVNTVDHKKIGIMYGVASFFFLLVGGFEALLIRLQLSVPGNQLLSADLYNQVFTMHGVTMVFMVIMPMASAFANYLIPLQIGARDVSFPRMNALSLWIWLAGAIFFNSSWLLGGGADGGWFNYAPNAGVTFSPGTGIDFYAIGLLIMGIGSTVSAVNLTVTVLNMRAPGMTLMKMPVFTWMNFVVQVLLVFALPVITVALLLLTLDRMFGAAFFDASKGGDPFLWEHLFWIFGHPEVYIMVLPAFGMVSEIIPVFSRKPIFGYPFMVGSGIAIGFMGWGVWAHHMFASGMGQLSVLAFSLSTLFIAVPTGVKILNWMATMYGGRIKFSVPMLFSIGLVGMFTIGGLSGVTHAFAPADTQQTDTYYIVAHFHYVLFGGALLGMMGGLYFWWPKMFGHFLGERTGKWHFWLMLVGFNLTFGPMHILGLQGMMRRTYTYTSVQGFSMWNMVSTIGAFIIALSLLTFMGNVVFSYRKHRKNPVNPGADPWDARSLEWMIPSPTPEYNFAEIPVVEEFDEFWHRKYGHDENGRLVRIAKTEDVVESSDPVTVHLPSPSYWPLVLALGMPLVGYGLIFNLWWAVPGVILIVAGIYGWVMEPSTDPDAGHGHDDHHGEPDEPEATELAAPETVEAELVSASAGSTGVTAEEGDSK</sequence>
<keyword evidence="13" id="KW-0408">Iron</keyword>
<feature type="compositionally biased region" description="Low complexity" evidence="17">
    <location>
        <begin position="659"/>
        <end position="672"/>
    </location>
</feature>
<evidence type="ECO:0000256" key="11">
    <source>
        <dbReference type="ARBA" id="ARBA00022982"/>
    </source>
</evidence>
<dbReference type="InterPro" id="IPR014241">
    <property type="entry name" value="Cyt_c_oxidase_su1_bac"/>
</dbReference>
<evidence type="ECO:0000256" key="4">
    <source>
        <dbReference type="ARBA" id="ARBA00022448"/>
    </source>
</evidence>
<evidence type="ECO:0000256" key="14">
    <source>
        <dbReference type="ARBA" id="ARBA00023008"/>
    </source>
</evidence>
<dbReference type="GO" id="GO:0022904">
    <property type="term" value="P:respiratory electron transport chain"/>
    <property type="evidence" value="ECO:0007669"/>
    <property type="project" value="TreeGrafter"/>
</dbReference>
<dbReference type="GO" id="GO:0004129">
    <property type="term" value="F:cytochrome-c oxidase activity"/>
    <property type="evidence" value="ECO:0007669"/>
    <property type="project" value="UniProtKB-EC"/>
</dbReference>
<keyword evidence="8 18" id="KW-0812">Transmembrane</keyword>
<dbReference type="GO" id="GO:0005886">
    <property type="term" value="C:plasma membrane"/>
    <property type="evidence" value="ECO:0007669"/>
    <property type="project" value="UniProtKB-SubCell"/>
</dbReference>
<feature type="compositionally biased region" description="Basic and acidic residues" evidence="17">
    <location>
        <begin position="641"/>
        <end position="653"/>
    </location>
</feature>
<proteinExistence type="predicted"/>
<evidence type="ECO:0000313" key="21">
    <source>
        <dbReference type="EMBL" id="CAB5063443.1"/>
    </source>
</evidence>
<feature type="transmembrane region" description="Helical" evidence="18">
    <location>
        <begin position="93"/>
        <end position="114"/>
    </location>
</feature>
<evidence type="ECO:0000256" key="8">
    <source>
        <dbReference type="ARBA" id="ARBA00022692"/>
    </source>
</evidence>
<feature type="transmembrane region" description="Helical" evidence="18">
    <location>
        <begin position="180"/>
        <end position="204"/>
    </location>
</feature>
<keyword evidence="4" id="KW-0813">Transport</keyword>
<feature type="transmembrane region" description="Helical" evidence="18">
    <location>
        <begin position="224"/>
        <end position="246"/>
    </location>
</feature>
<keyword evidence="11" id="KW-0249">Electron transport</keyword>
<feature type="transmembrane region" description="Helical" evidence="18">
    <location>
        <begin position="135"/>
        <end position="154"/>
    </location>
</feature>
<feature type="transmembrane region" description="Helical" evidence="18">
    <location>
        <begin position="301"/>
        <end position="322"/>
    </location>
</feature>
<evidence type="ECO:0000256" key="12">
    <source>
        <dbReference type="ARBA" id="ARBA00022989"/>
    </source>
</evidence>
<evidence type="ECO:0000259" key="19">
    <source>
        <dbReference type="PROSITE" id="PS50855"/>
    </source>
</evidence>
<keyword evidence="9" id="KW-0479">Metal-binding</keyword>
<dbReference type="InterPro" id="IPR023615">
    <property type="entry name" value="Cyt_c_Oxase_su1_BS"/>
</dbReference>
<evidence type="ECO:0000256" key="1">
    <source>
        <dbReference type="ARBA" id="ARBA00004651"/>
    </source>
</evidence>
<keyword evidence="10" id="KW-1278">Translocase</keyword>
<evidence type="ECO:0000256" key="17">
    <source>
        <dbReference type="SAM" id="MobiDB-lite"/>
    </source>
</evidence>
<feature type="domain" description="Cytochrome oxidase subunit I profile" evidence="19">
    <location>
        <begin position="33"/>
        <end position="552"/>
    </location>
</feature>
<keyword evidence="15 18" id="KW-0472">Membrane</keyword>
<protein>
    <recommendedName>
        <fullName evidence="3">cytochrome-c oxidase</fullName>
        <ecNumber evidence="3">7.1.1.9</ecNumber>
    </recommendedName>
</protein>
<feature type="transmembrane region" description="Helical" evidence="18">
    <location>
        <begin position="269"/>
        <end position="289"/>
    </location>
</feature>
<dbReference type="PROSITE" id="PS50855">
    <property type="entry name" value="COX1"/>
    <property type="match status" value="1"/>
</dbReference>
<dbReference type="UniPathway" id="UPA00705"/>
<evidence type="ECO:0000256" key="16">
    <source>
        <dbReference type="ARBA" id="ARBA00047816"/>
    </source>
</evidence>
<dbReference type="EMBL" id="CAEZXS010000049">
    <property type="protein sequence ID" value="CAB4693760.1"/>
    <property type="molecule type" value="Genomic_DNA"/>
</dbReference>
<keyword evidence="7" id="KW-0679">Respiratory chain</keyword>
<dbReference type="FunFam" id="1.20.210.10:FF:000006">
    <property type="entry name" value="Cytochrome c oxidase subunit 1"/>
    <property type="match status" value="1"/>
</dbReference>
<feature type="transmembrane region" description="Helical" evidence="18">
    <location>
        <begin position="410"/>
        <end position="431"/>
    </location>
</feature>
<dbReference type="PRINTS" id="PR01165">
    <property type="entry name" value="CYCOXIDASEI"/>
</dbReference>
<evidence type="ECO:0000256" key="5">
    <source>
        <dbReference type="ARBA" id="ARBA00022475"/>
    </source>
</evidence>
<dbReference type="Pfam" id="PF12270">
    <property type="entry name" value="Cyt_c_ox_IV"/>
    <property type="match status" value="1"/>
</dbReference>
<dbReference type="PANTHER" id="PTHR10422:SF18">
    <property type="entry name" value="CYTOCHROME C OXIDASE SUBUNIT 1"/>
    <property type="match status" value="1"/>
</dbReference>
<dbReference type="EC" id="7.1.1.9" evidence="3"/>
<dbReference type="InterPro" id="IPR036927">
    <property type="entry name" value="Cyt_c_oxase-like_su1_sf"/>
</dbReference>
<organism evidence="20">
    <name type="scientific">freshwater metagenome</name>
    <dbReference type="NCBI Taxonomy" id="449393"/>
    <lineage>
        <taxon>unclassified sequences</taxon>
        <taxon>metagenomes</taxon>
        <taxon>ecological metagenomes</taxon>
    </lineage>
</organism>
<feature type="transmembrane region" description="Helical" evidence="18">
    <location>
        <begin position="606"/>
        <end position="633"/>
    </location>
</feature>
<keyword evidence="12 18" id="KW-1133">Transmembrane helix</keyword>
<reference evidence="20" key="1">
    <citation type="submission" date="2020-05" db="EMBL/GenBank/DDBJ databases">
        <authorList>
            <person name="Chiriac C."/>
            <person name="Salcher M."/>
            <person name="Ghai R."/>
            <person name="Kavagutti S V."/>
        </authorList>
    </citation>
    <scope>NUCLEOTIDE SEQUENCE</scope>
</reference>
<feature type="transmembrane region" description="Helical" evidence="18">
    <location>
        <begin position="53"/>
        <end position="73"/>
    </location>
</feature>
<feature type="region of interest" description="Disordered" evidence="17">
    <location>
        <begin position="640"/>
        <end position="689"/>
    </location>
</feature>
<dbReference type="SUPFAM" id="SSF81442">
    <property type="entry name" value="Cytochrome c oxidase subunit I-like"/>
    <property type="match status" value="1"/>
</dbReference>
<evidence type="ECO:0000256" key="10">
    <source>
        <dbReference type="ARBA" id="ARBA00022967"/>
    </source>
</evidence>
<gene>
    <name evidence="20" type="ORF">UFOPK2582_00568</name>
    <name evidence="21" type="ORF">UFOPK4354_00426</name>
</gene>
<feature type="transmembrane region" description="Helical" evidence="18">
    <location>
        <begin position="485"/>
        <end position="510"/>
    </location>
</feature>
<dbReference type="PROSITE" id="PS00077">
    <property type="entry name" value="COX1_CUB"/>
    <property type="match status" value="1"/>
</dbReference>
<dbReference type="Gene3D" id="1.20.210.10">
    <property type="entry name" value="Cytochrome c oxidase-like, subunit I domain"/>
    <property type="match status" value="1"/>
</dbReference>
<dbReference type="InterPro" id="IPR021050">
    <property type="entry name" value="Cyt_c_oxidase_su4_actinobac"/>
</dbReference>
<dbReference type="Gene3D" id="1.10.287.70">
    <property type="match status" value="1"/>
</dbReference>
<dbReference type="EMBL" id="CAFBQW010000031">
    <property type="protein sequence ID" value="CAB5063443.1"/>
    <property type="molecule type" value="Genomic_DNA"/>
</dbReference>
<feature type="transmembrane region" description="Helical" evidence="18">
    <location>
        <begin position="446"/>
        <end position="465"/>
    </location>
</feature>
<name>A0A6J6P390_9ZZZZ</name>
<evidence type="ECO:0000256" key="15">
    <source>
        <dbReference type="ARBA" id="ARBA00023136"/>
    </source>
</evidence>
<dbReference type="GO" id="GO:0006119">
    <property type="term" value="P:oxidative phosphorylation"/>
    <property type="evidence" value="ECO:0007669"/>
    <property type="project" value="UniProtKB-UniPathway"/>
</dbReference>
<keyword evidence="5" id="KW-1003">Cell membrane</keyword>
<comment type="subcellular location">
    <subcellularLocation>
        <location evidence="1">Cell membrane</location>
        <topology evidence="1">Multi-pass membrane protein</topology>
    </subcellularLocation>
</comment>
<feature type="transmembrane region" description="Helical" evidence="18">
    <location>
        <begin position="368"/>
        <end position="390"/>
    </location>
</feature>
<dbReference type="GO" id="GO:0020037">
    <property type="term" value="F:heme binding"/>
    <property type="evidence" value="ECO:0007669"/>
    <property type="project" value="InterPro"/>
</dbReference>
<feature type="transmembrane region" description="Helical" evidence="18">
    <location>
        <begin position="334"/>
        <end position="356"/>
    </location>
</feature>
<evidence type="ECO:0000256" key="7">
    <source>
        <dbReference type="ARBA" id="ARBA00022660"/>
    </source>
</evidence>